<name>A0A9D1N1N9_9CLOT</name>
<evidence type="ECO:0000313" key="1">
    <source>
        <dbReference type="EMBL" id="HIU93482.1"/>
    </source>
</evidence>
<organism evidence="1 2">
    <name type="scientific">Candidatus Limenecus avicola</name>
    <dbReference type="NCBI Taxonomy" id="2840847"/>
    <lineage>
        <taxon>Bacteria</taxon>
        <taxon>Bacillati</taxon>
        <taxon>Bacillota</taxon>
        <taxon>Clostridia</taxon>
        <taxon>Eubacteriales</taxon>
        <taxon>Clostridiaceae</taxon>
        <taxon>Clostridiaceae incertae sedis</taxon>
        <taxon>Candidatus Limenecus</taxon>
    </lineage>
</organism>
<evidence type="ECO:0000313" key="2">
    <source>
        <dbReference type="Proteomes" id="UP000886748"/>
    </source>
</evidence>
<protein>
    <submittedName>
        <fullName evidence="1">Uncharacterized protein</fullName>
    </submittedName>
</protein>
<comment type="caution">
    <text evidence="1">The sequence shown here is derived from an EMBL/GenBank/DDBJ whole genome shotgun (WGS) entry which is preliminary data.</text>
</comment>
<accession>A0A9D1N1N9</accession>
<gene>
    <name evidence="1" type="ORF">IAD26_10190</name>
</gene>
<reference evidence="1" key="1">
    <citation type="submission" date="2020-10" db="EMBL/GenBank/DDBJ databases">
        <authorList>
            <person name="Gilroy R."/>
        </authorList>
    </citation>
    <scope>NUCLEOTIDE SEQUENCE</scope>
    <source>
        <strain evidence="1">CHK154-7741</strain>
    </source>
</reference>
<reference evidence="1" key="2">
    <citation type="journal article" date="2021" name="PeerJ">
        <title>Extensive microbial diversity within the chicken gut microbiome revealed by metagenomics and culture.</title>
        <authorList>
            <person name="Gilroy R."/>
            <person name="Ravi A."/>
            <person name="Getino M."/>
            <person name="Pursley I."/>
            <person name="Horton D.L."/>
            <person name="Alikhan N.F."/>
            <person name="Baker D."/>
            <person name="Gharbi K."/>
            <person name="Hall N."/>
            <person name="Watson M."/>
            <person name="Adriaenssens E.M."/>
            <person name="Foster-Nyarko E."/>
            <person name="Jarju S."/>
            <person name="Secka A."/>
            <person name="Antonio M."/>
            <person name="Oren A."/>
            <person name="Chaudhuri R.R."/>
            <person name="La Ragione R."/>
            <person name="Hildebrand F."/>
            <person name="Pallen M.J."/>
        </authorList>
    </citation>
    <scope>NUCLEOTIDE SEQUENCE</scope>
    <source>
        <strain evidence="1">CHK154-7741</strain>
    </source>
</reference>
<proteinExistence type="predicted"/>
<dbReference type="EMBL" id="DVOD01000072">
    <property type="protein sequence ID" value="HIU93482.1"/>
    <property type="molecule type" value="Genomic_DNA"/>
</dbReference>
<dbReference type="Proteomes" id="UP000886748">
    <property type="component" value="Unassembled WGS sequence"/>
</dbReference>
<dbReference type="AlphaFoldDB" id="A0A9D1N1N9"/>
<sequence length="75" mass="8657">MENANQLDEVRSSFDKSMDDFCLICGLSKILLNILENEDNNIQERDKISLATVLDRMLQKEKQNLDSISTKIFGY</sequence>